<sequence length="1167" mass="128823">MSTQSSGSSYPPRSSSITRANEALGQANGMPNPPNTNIPEKRNIPRRFFSKILATTPSSSQEKNVKAQEIGGASYSNLPKGPQLAIGEVTPVPSSCIHDANKYSRPNTSPQSILSEAETKDGKSSSRALHQRHSSFVPLTRLYGKEEEKRSSPTSCERIVHSRQSQNPSPLHSTASSSQSSLVVKGSRENSVPSTRQSFGCINATDPPDVHQSRQVEDYGKLETCSGTRTSFASESCYQSEVSEAGNTSKSKLKAWSSNLKKWGFGGGKSKERDSPKENDDDPTARKISWRKSTADLFSAYTGGDRRSEERDGPFWRKNRQTEAYSPQRSPTSEVGLAGSSSYESLNVLLQDSSAASGKFQPANPRPTARDTQPSNAPAVCLGRSFMLPLNVPPKGNLKLENKLRTGYAEGIDPNLELSSYPSSVSSIPTRSTSLMNPFTPVTNSPTGPLSLEELSLDCANFNSDEESDTDGEEDEDETITLKTHQNSLKVSQAGSPKKTDSLSQISESKMISKLDESDIYTIFHDGTTSLGYGTFIKLLQMHITVTGLGVDRQEDSEGRKCFHFILSFLPLSQMIQLAKTSKKLYAAVMNAIFKQIHFKPGENPLSKLPSIILDTNYNAGRLSINASPYIPRKAAAPSDIELAEFQQRNNIHVLVEQIDYIEKMLSRRASNTFTKWRTQDAVGGNGSFVRSLVFDANWGIRGVNWKIVIPAVEKLLMNGGINGLETFRWDIEIPITSDLMEFLASQQGTLRRLSLNGFHQPLNVHGVPSRSLPGPVKGFSGLVVLELQKLGFSGGERWDRDRQYMKEIFGVIVRSPGIKVLRLGAGVDTELPFPTLHVGMDERETDLNEFLGDRVQGNSKQSNTMKESHGLQGWVDLPVFDNQIFDEVYNMVYGDSSPENTTKSNTTRFTMHLSPFKQTYSTTSVSQKPCLGLKELSLEGFIVDQRLLNSDKFKPGCLETLKLIRCCYLSPSYNMKNGFTTHFLLSRELRISLKVIKVDEGFLCSAGKAGAKKMVRELFAGLPPRPVQFQCSPNGKLCRQNTIHGKRGNLGFTRELYILPSAYKGNPTEIFRKVSLKRMILNSMIEPMHMGLGTGGNYSARTGGSERQYDCENPVKILALSAEWGLRKEDLKNLVTSFTGLGLKELALDIGHDTWVEHPSLISLTD</sequence>
<keyword evidence="3" id="KW-1185">Reference proteome</keyword>
<feature type="region of interest" description="Disordered" evidence="1">
    <location>
        <begin position="260"/>
        <end position="288"/>
    </location>
</feature>
<dbReference type="Proteomes" id="UP000267821">
    <property type="component" value="Unassembled WGS sequence"/>
</dbReference>
<feature type="compositionally biased region" description="Acidic residues" evidence="1">
    <location>
        <begin position="464"/>
        <end position="479"/>
    </location>
</feature>
<name>A0A3N4M0Z9_9PEZI</name>
<feature type="compositionally biased region" description="Low complexity" evidence="1">
    <location>
        <begin position="1"/>
        <end position="16"/>
    </location>
</feature>
<feature type="compositionally biased region" description="Basic and acidic residues" evidence="1">
    <location>
        <begin position="269"/>
        <end position="278"/>
    </location>
</feature>
<feature type="region of interest" description="Disordered" evidence="1">
    <location>
        <begin position="301"/>
        <end position="338"/>
    </location>
</feature>
<feature type="compositionally biased region" description="Polar residues" evidence="1">
    <location>
        <begin position="53"/>
        <end position="62"/>
    </location>
</feature>
<feature type="compositionally biased region" description="Polar residues" evidence="1">
    <location>
        <begin position="189"/>
        <end position="200"/>
    </location>
</feature>
<dbReference type="OrthoDB" id="10347181at2759"/>
<proteinExistence type="predicted"/>
<feature type="compositionally biased region" description="Polar residues" evidence="1">
    <location>
        <begin position="322"/>
        <end position="338"/>
    </location>
</feature>
<gene>
    <name evidence="2" type="ORF">L211DRAFT_846311</name>
</gene>
<feature type="compositionally biased region" description="Polar residues" evidence="1">
    <location>
        <begin position="104"/>
        <end position="114"/>
    </location>
</feature>
<accession>A0A3N4M0Z9</accession>
<evidence type="ECO:0000313" key="3">
    <source>
        <dbReference type="Proteomes" id="UP000267821"/>
    </source>
</evidence>
<reference evidence="2 3" key="1">
    <citation type="journal article" date="2018" name="Nat. Ecol. Evol.">
        <title>Pezizomycetes genomes reveal the molecular basis of ectomycorrhizal truffle lifestyle.</title>
        <authorList>
            <person name="Murat C."/>
            <person name="Payen T."/>
            <person name="Noel B."/>
            <person name="Kuo A."/>
            <person name="Morin E."/>
            <person name="Chen J."/>
            <person name="Kohler A."/>
            <person name="Krizsan K."/>
            <person name="Balestrini R."/>
            <person name="Da Silva C."/>
            <person name="Montanini B."/>
            <person name="Hainaut M."/>
            <person name="Levati E."/>
            <person name="Barry K.W."/>
            <person name="Belfiori B."/>
            <person name="Cichocki N."/>
            <person name="Clum A."/>
            <person name="Dockter R.B."/>
            <person name="Fauchery L."/>
            <person name="Guy J."/>
            <person name="Iotti M."/>
            <person name="Le Tacon F."/>
            <person name="Lindquist E.A."/>
            <person name="Lipzen A."/>
            <person name="Malagnac F."/>
            <person name="Mello A."/>
            <person name="Molinier V."/>
            <person name="Miyauchi S."/>
            <person name="Poulain J."/>
            <person name="Riccioni C."/>
            <person name="Rubini A."/>
            <person name="Sitrit Y."/>
            <person name="Splivallo R."/>
            <person name="Traeger S."/>
            <person name="Wang M."/>
            <person name="Zifcakova L."/>
            <person name="Wipf D."/>
            <person name="Zambonelli A."/>
            <person name="Paolocci F."/>
            <person name="Nowrousian M."/>
            <person name="Ottonello S."/>
            <person name="Baldrian P."/>
            <person name="Spatafora J.W."/>
            <person name="Henrissat B."/>
            <person name="Nagy L.G."/>
            <person name="Aury J.M."/>
            <person name="Wincker P."/>
            <person name="Grigoriev I.V."/>
            <person name="Bonfante P."/>
            <person name="Martin F.M."/>
        </authorList>
    </citation>
    <scope>NUCLEOTIDE SEQUENCE [LARGE SCALE GENOMIC DNA]</scope>
    <source>
        <strain evidence="2 3">ATCC MYA-4762</strain>
    </source>
</reference>
<protein>
    <recommendedName>
        <fullName evidence="4">F-box domain-containing protein</fullName>
    </recommendedName>
</protein>
<evidence type="ECO:0000256" key="1">
    <source>
        <dbReference type="SAM" id="MobiDB-lite"/>
    </source>
</evidence>
<evidence type="ECO:0000313" key="2">
    <source>
        <dbReference type="EMBL" id="RPB27529.1"/>
    </source>
</evidence>
<feature type="region of interest" description="Disordered" evidence="1">
    <location>
        <begin position="1"/>
        <end position="215"/>
    </location>
</feature>
<feature type="region of interest" description="Disordered" evidence="1">
    <location>
        <begin position="462"/>
        <end position="505"/>
    </location>
</feature>
<dbReference type="EMBL" id="ML121531">
    <property type="protein sequence ID" value="RPB27529.1"/>
    <property type="molecule type" value="Genomic_DNA"/>
</dbReference>
<dbReference type="InParanoid" id="A0A3N4M0Z9"/>
<feature type="compositionally biased region" description="Polar residues" evidence="1">
    <location>
        <begin position="481"/>
        <end position="495"/>
    </location>
</feature>
<feature type="region of interest" description="Disordered" evidence="1">
    <location>
        <begin position="356"/>
        <end position="377"/>
    </location>
</feature>
<organism evidence="2 3">
    <name type="scientific">Terfezia boudieri ATCC MYA-4762</name>
    <dbReference type="NCBI Taxonomy" id="1051890"/>
    <lineage>
        <taxon>Eukaryota</taxon>
        <taxon>Fungi</taxon>
        <taxon>Dikarya</taxon>
        <taxon>Ascomycota</taxon>
        <taxon>Pezizomycotina</taxon>
        <taxon>Pezizomycetes</taxon>
        <taxon>Pezizales</taxon>
        <taxon>Pezizaceae</taxon>
        <taxon>Terfezia</taxon>
    </lineage>
</organism>
<dbReference type="AlphaFoldDB" id="A0A3N4M0Z9"/>
<feature type="compositionally biased region" description="Low complexity" evidence="1">
    <location>
        <begin position="169"/>
        <end position="181"/>
    </location>
</feature>
<feature type="compositionally biased region" description="Basic and acidic residues" evidence="1">
    <location>
        <begin position="304"/>
        <end position="315"/>
    </location>
</feature>
<evidence type="ECO:0008006" key="4">
    <source>
        <dbReference type="Google" id="ProtNLM"/>
    </source>
</evidence>